<feature type="compositionally biased region" description="Polar residues" evidence="1">
    <location>
        <begin position="32"/>
        <end position="45"/>
    </location>
</feature>
<name>A0A161VP20_COLIC</name>
<protein>
    <submittedName>
        <fullName evidence="2">Transposase</fullName>
    </submittedName>
</protein>
<dbReference type="Proteomes" id="UP000076584">
    <property type="component" value="Unassembled WGS sequence"/>
</dbReference>
<sequence length="45" mass="5301">MHENAFLRAENKTLREENSTLSRRRRAKKTRLQQGGSLTWSQAKD</sequence>
<accession>A0A161VP20</accession>
<dbReference type="AlphaFoldDB" id="A0A161VP20"/>
<feature type="compositionally biased region" description="Basic residues" evidence="1">
    <location>
        <begin position="22"/>
        <end position="31"/>
    </location>
</feature>
<reference evidence="2 3" key="1">
    <citation type="submission" date="2015-06" db="EMBL/GenBank/DDBJ databases">
        <title>Survival trade-offs in plant roots during colonization by closely related pathogenic and mutualistic fungi.</title>
        <authorList>
            <person name="Hacquard S."/>
            <person name="Kracher B."/>
            <person name="Hiruma K."/>
            <person name="Weinman A."/>
            <person name="Muench P."/>
            <person name="Garrido Oter R."/>
            <person name="Ver Loren van Themaat E."/>
            <person name="Dallerey J.-F."/>
            <person name="Damm U."/>
            <person name="Henrissat B."/>
            <person name="Lespinet O."/>
            <person name="Thon M."/>
            <person name="Kemen E."/>
            <person name="McHardy A.C."/>
            <person name="Schulze-Lefert P."/>
            <person name="O'Connell R.J."/>
        </authorList>
    </citation>
    <scope>NUCLEOTIDE SEQUENCE [LARGE SCALE GENOMIC DNA]</scope>
    <source>
        <strain evidence="2 3">MAFF 238704</strain>
    </source>
</reference>
<gene>
    <name evidence="2" type="ORF">CI238_13534</name>
</gene>
<evidence type="ECO:0000313" key="2">
    <source>
        <dbReference type="EMBL" id="KZL78864.1"/>
    </source>
</evidence>
<feature type="region of interest" description="Disordered" evidence="1">
    <location>
        <begin position="1"/>
        <end position="45"/>
    </location>
</feature>
<feature type="compositionally biased region" description="Basic and acidic residues" evidence="1">
    <location>
        <begin position="1"/>
        <end position="18"/>
    </location>
</feature>
<evidence type="ECO:0000256" key="1">
    <source>
        <dbReference type="SAM" id="MobiDB-lite"/>
    </source>
</evidence>
<dbReference type="EMBL" id="LFIW01002201">
    <property type="protein sequence ID" value="KZL78864.1"/>
    <property type="molecule type" value="Genomic_DNA"/>
</dbReference>
<keyword evidence="3" id="KW-1185">Reference proteome</keyword>
<comment type="caution">
    <text evidence="2">The sequence shown here is derived from an EMBL/GenBank/DDBJ whole genome shotgun (WGS) entry which is preliminary data.</text>
</comment>
<proteinExistence type="predicted"/>
<organism evidence="2 3">
    <name type="scientific">Colletotrichum incanum</name>
    <name type="common">Soybean anthracnose fungus</name>
    <dbReference type="NCBI Taxonomy" id="1573173"/>
    <lineage>
        <taxon>Eukaryota</taxon>
        <taxon>Fungi</taxon>
        <taxon>Dikarya</taxon>
        <taxon>Ascomycota</taxon>
        <taxon>Pezizomycotina</taxon>
        <taxon>Sordariomycetes</taxon>
        <taxon>Hypocreomycetidae</taxon>
        <taxon>Glomerellales</taxon>
        <taxon>Glomerellaceae</taxon>
        <taxon>Colletotrichum</taxon>
        <taxon>Colletotrichum spaethianum species complex</taxon>
    </lineage>
</organism>
<evidence type="ECO:0000313" key="3">
    <source>
        <dbReference type="Proteomes" id="UP000076584"/>
    </source>
</evidence>